<accession>A0A9W8RMT1</accession>
<feature type="signal peptide" evidence="2">
    <location>
        <begin position="1"/>
        <end position="21"/>
    </location>
</feature>
<proteinExistence type="predicted"/>
<dbReference type="PRINTS" id="PR01217">
    <property type="entry name" value="PRICHEXTENSN"/>
</dbReference>
<keyword evidence="2" id="KW-0732">Signal</keyword>
<feature type="compositionally biased region" description="Polar residues" evidence="1">
    <location>
        <begin position="529"/>
        <end position="540"/>
    </location>
</feature>
<dbReference type="PANTHER" id="PTHR48148:SF2">
    <property type="entry name" value="PA14 DOMAIN-CONTAINING PROTEIN"/>
    <property type="match status" value="1"/>
</dbReference>
<organism evidence="3 4">
    <name type="scientific">Fusarium torreyae</name>
    <dbReference type="NCBI Taxonomy" id="1237075"/>
    <lineage>
        <taxon>Eukaryota</taxon>
        <taxon>Fungi</taxon>
        <taxon>Dikarya</taxon>
        <taxon>Ascomycota</taxon>
        <taxon>Pezizomycotina</taxon>
        <taxon>Sordariomycetes</taxon>
        <taxon>Hypocreomycetidae</taxon>
        <taxon>Hypocreales</taxon>
        <taxon>Nectriaceae</taxon>
        <taxon>Fusarium</taxon>
    </lineage>
</organism>
<evidence type="ECO:0000313" key="3">
    <source>
        <dbReference type="EMBL" id="KAJ4245259.1"/>
    </source>
</evidence>
<keyword evidence="4" id="KW-1185">Reference proteome</keyword>
<evidence type="ECO:0000256" key="2">
    <source>
        <dbReference type="SAM" id="SignalP"/>
    </source>
</evidence>
<evidence type="ECO:0000256" key="1">
    <source>
        <dbReference type="SAM" id="MobiDB-lite"/>
    </source>
</evidence>
<evidence type="ECO:0000313" key="4">
    <source>
        <dbReference type="Proteomes" id="UP001152049"/>
    </source>
</evidence>
<dbReference type="PANTHER" id="PTHR48148">
    <property type="entry name" value="KERATINOCYTE PROLINE-RICH PROTEIN"/>
    <property type="match status" value="1"/>
</dbReference>
<dbReference type="Proteomes" id="UP001152049">
    <property type="component" value="Unassembled WGS sequence"/>
</dbReference>
<comment type="caution">
    <text evidence="3">The sequence shown here is derived from an EMBL/GenBank/DDBJ whole genome shotgun (WGS) entry which is preliminary data.</text>
</comment>
<reference evidence="3" key="1">
    <citation type="submission" date="2022-09" db="EMBL/GenBank/DDBJ databases">
        <title>Fusarium specimens isolated from Avocado Roots.</title>
        <authorList>
            <person name="Stajich J."/>
            <person name="Roper C."/>
            <person name="Heimlech-Rivalta G."/>
        </authorList>
    </citation>
    <scope>NUCLEOTIDE SEQUENCE</scope>
    <source>
        <strain evidence="3">CF00136</strain>
    </source>
</reference>
<name>A0A9W8RMT1_9HYPO</name>
<feature type="chain" id="PRO_5040805033" description="Cell wall glycoprotein" evidence="2">
    <location>
        <begin position="22"/>
        <end position="608"/>
    </location>
</feature>
<feature type="region of interest" description="Disordered" evidence="1">
    <location>
        <begin position="509"/>
        <end position="540"/>
    </location>
</feature>
<dbReference type="EMBL" id="JAOQAZ010000047">
    <property type="protein sequence ID" value="KAJ4245259.1"/>
    <property type="molecule type" value="Genomic_DNA"/>
</dbReference>
<sequence length="608" mass="64727">MTLSRIALLGSVLGALGSVQAIPYDNATEIAYTTKVVTAVTTFCPGPTTLTHGDKTYTITSATTLTITDCPCTVTEPHPKPTNPGECEWLCQQDYNECVGTKPNNRNCVLEEDSCKSACPGSSTASKSIKPAPKPTNNGDCKFLCEQDYNECVGTKPNNRNCVLEEDSCKSACPGSSTASKSTKPAPKPTNNGDCKFLCEQDYNECVGTKPNSRNCVMEEDSCKSACPASPTASKSTKPAPKPTNNGDCKFLCEQDYNECIGTKPNNRNCVLEEDSCKAECPAYPTKSVKPAPKPTNTGDCKFLCEQDYNECVGTKPNNRNCVMEEDSCKAECPAHSTKSVKPTPKPTSHPGECEFLCEQDYNECVGTKPNNRNCVMEEDSCKAACPTHSTKSVKPAPKPTINPGECEFLCEQDYNECVGTKPNNRNCVMEEDSCKAACPGSSSIPVPKPAGSTLTTQPAPKPTNNPGECEWLCKQDYNECVGTKPNSRNCVMEEDSCKAACPGSTSIPVPKPTGSAVTTQPAPKPTGSALTSQPAPKPTNNPGECEWLCKQDYNECVGTKPNSRNCVMEEDSCKSACGQPTPTPVPVNGAGRIGANILLALGAAALI</sequence>
<dbReference type="AlphaFoldDB" id="A0A9W8RMT1"/>
<protein>
    <recommendedName>
        <fullName evidence="5">Cell wall glycoprotein</fullName>
    </recommendedName>
</protein>
<gene>
    <name evidence="3" type="ORF">NW762_014129</name>
</gene>
<evidence type="ECO:0008006" key="5">
    <source>
        <dbReference type="Google" id="ProtNLM"/>
    </source>
</evidence>